<reference evidence="1 2" key="1">
    <citation type="submission" date="2021-06" db="EMBL/GenBank/DDBJ databases">
        <authorList>
            <person name="Kallberg Y."/>
            <person name="Tangrot J."/>
            <person name="Rosling A."/>
        </authorList>
    </citation>
    <scope>NUCLEOTIDE SEQUENCE [LARGE SCALE GENOMIC DNA]</scope>
    <source>
        <strain evidence="1 2">120-4 pot B 10/14</strain>
    </source>
</reference>
<proteinExistence type="predicted"/>
<evidence type="ECO:0000313" key="1">
    <source>
        <dbReference type="EMBL" id="CAG8857363.1"/>
    </source>
</evidence>
<protein>
    <submittedName>
        <fullName evidence="1">33013_t:CDS:1</fullName>
    </submittedName>
</protein>
<name>A0ABN7XPU0_GIGMA</name>
<organism evidence="1 2">
    <name type="scientific">Gigaspora margarita</name>
    <dbReference type="NCBI Taxonomy" id="4874"/>
    <lineage>
        <taxon>Eukaryota</taxon>
        <taxon>Fungi</taxon>
        <taxon>Fungi incertae sedis</taxon>
        <taxon>Mucoromycota</taxon>
        <taxon>Glomeromycotina</taxon>
        <taxon>Glomeromycetes</taxon>
        <taxon>Diversisporales</taxon>
        <taxon>Gigasporaceae</taxon>
        <taxon>Gigaspora</taxon>
    </lineage>
</organism>
<comment type="caution">
    <text evidence="1">The sequence shown here is derived from an EMBL/GenBank/DDBJ whole genome shotgun (WGS) entry which is preliminary data.</text>
</comment>
<feature type="non-terminal residue" evidence="1">
    <location>
        <position position="1"/>
    </location>
</feature>
<gene>
    <name evidence="1" type="ORF">GMARGA_LOCUS46184</name>
</gene>
<keyword evidence="2" id="KW-1185">Reference proteome</keyword>
<dbReference type="EMBL" id="CAJVQB010170061">
    <property type="protein sequence ID" value="CAG8857363.1"/>
    <property type="molecule type" value="Genomic_DNA"/>
</dbReference>
<accession>A0ABN7XPU0</accession>
<dbReference type="Proteomes" id="UP000789901">
    <property type="component" value="Unassembled WGS sequence"/>
</dbReference>
<sequence length="47" mass="5435">LKVDIRTRKNIEVDNKIEINFAKTEVDSNKSLIALLVLIIDKLLKTR</sequence>
<evidence type="ECO:0000313" key="2">
    <source>
        <dbReference type="Proteomes" id="UP000789901"/>
    </source>
</evidence>